<evidence type="ECO:0008006" key="3">
    <source>
        <dbReference type="Google" id="ProtNLM"/>
    </source>
</evidence>
<dbReference type="Proteomes" id="UP001596023">
    <property type="component" value="Unassembled WGS sequence"/>
</dbReference>
<dbReference type="RefSeq" id="WP_379999180.1">
    <property type="nucleotide sequence ID" value="NZ_JBHSGN010000114.1"/>
</dbReference>
<evidence type="ECO:0000313" key="1">
    <source>
        <dbReference type="EMBL" id="MFC4675705.1"/>
    </source>
</evidence>
<protein>
    <recommendedName>
        <fullName evidence="3">DUF1566 domain-containing protein</fullName>
    </recommendedName>
</protein>
<accession>A0ABV9KZW1</accession>
<gene>
    <name evidence="1" type="ORF">ACFO6W_18615</name>
</gene>
<name>A0ABV9KZW1_9BACT</name>
<sequence length="61" mass="6558">MTPNTYLSYWINGGATDAIYMGTTPVDNAWNSGYNFGFYLTNGSAAGKKCLTGVTITVRNP</sequence>
<reference evidence="2" key="1">
    <citation type="journal article" date="2019" name="Int. J. Syst. Evol. Microbiol.">
        <title>The Global Catalogue of Microorganisms (GCM) 10K type strain sequencing project: providing services to taxonomists for standard genome sequencing and annotation.</title>
        <authorList>
            <consortium name="The Broad Institute Genomics Platform"/>
            <consortium name="The Broad Institute Genome Sequencing Center for Infectious Disease"/>
            <person name="Wu L."/>
            <person name="Ma J."/>
        </authorList>
    </citation>
    <scope>NUCLEOTIDE SEQUENCE [LARGE SCALE GENOMIC DNA]</scope>
    <source>
        <strain evidence="2">CCUG 66188</strain>
    </source>
</reference>
<proteinExistence type="predicted"/>
<evidence type="ECO:0000313" key="2">
    <source>
        <dbReference type="Proteomes" id="UP001596023"/>
    </source>
</evidence>
<organism evidence="1 2">
    <name type="scientific">Dysgonomonas termitidis</name>
    <dbReference type="NCBI Taxonomy" id="1516126"/>
    <lineage>
        <taxon>Bacteria</taxon>
        <taxon>Pseudomonadati</taxon>
        <taxon>Bacteroidota</taxon>
        <taxon>Bacteroidia</taxon>
        <taxon>Bacteroidales</taxon>
        <taxon>Dysgonomonadaceae</taxon>
        <taxon>Dysgonomonas</taxon>
    </lineage>
</organism>
<keyword evidence="2" id="KW-1185">Reference proteome</keyword>
<dbReference type="EMBL" id="JBHSGN010000114">
    <property type="protein sequence ID" value="MFC4675705.1"/>
    <property type="molecule type" value="Genomic_DNA"/>
</dbReference>
<comment type="caution">
    <text evidence="1">The sequence shown here is derived from an EMBL/GenBank/DDBJ whole genome shotgun (WGS) entry which is preliminary data.</text>
</comment>